<feature type="transmembrane region" description="Helical" evidence="7">
    <location>
        <begin position="298"/>
        <end position="328"/>
    </location>
</feature>
<feature type="domain" description="ABC transmembrane type-1" evidence="9">
    <location>
        <begin position="114"/>
        <end position="325"/>
    </location>
</feature>
<comment type="caution">
    <text evidence="10">The sequence shown here is derived from an EMBL/GenBank/DDBJ whole genome shotgun (WGS) entry which is preliminary data.</text>
</comment>
<feature type="transmembrane region" description="Helical" evidence="7">
    <location>
        <begin position="54"/>
        <end position="77"/>
    </location>
</feature>
<evidence type="ECO:0000259" key="9">
    <source>
        <dbReference type="PROSITE" id="PS50928"/>
    </source>
</evidence>
<feature type="transmembrane region" description="Helical" evidence="7">
    <location>
        <begin position="202"/>
        <end position="224"/>
    </location>
</feature>
<dbReference type="InterPro" id="IPR000515">
    <property type="entry name" value="MetI-like"/>
</dbReference>
<sequence>MSASDAVATGTPRTGSPGSVPAADLTARSGPRAQNGGGGRSAKRKLTGREKRNLRLGLLFISPWIIGVAVFVIYPLIYSFVISLTQYSGMQTPTFIGFQNYIAAFADPMVHTSVGNTVYYMLLAVPIGLIVALLLAMAMNRNVREVAIYRTLLYLPSLIPMFAMSFIFIVFVNPQFGIVNQFLGLFGMPDTNLLGEPRYAKIVMIVMAQLGAGNAALIYLAGLRNIPETLYEAARIDGAGRMRQFFSITVPLLTPTILFNLITGVSGAMMVFTEAFIMTEGGPDNSTLFYMLYLYRNAFSYGQLGFASALAVLLFLFGMFLAGLIYWLSRRFVNYDVSAG</sequence>
<dbReference type="PANTHER" id="PTHR30193">
    <property type="entry name" value="ABC TRANSPORTER PERMEASE PROTEIN"/>
    <property type="match status" value="1"/>
</dbReference>
<dbReference type="Gene3D" id="1.10.3720.10">
    <property type="entry name" value="MetI-like"/>
    <property type="match status" value="1"/>
</dbReference>
<evidence type="ECO:0000313" key="10">
    <source>
        <dbReference type="EMBL" id="PCC39605.1"/>
    </source>
</evidence>
<evidence type="ECO:0000313" key="11">
    <source>
        <dbReference type="Proteomes" id="UP000218598"/>
    </source>
</evidence>
<feature type="region of interest" description="Disordered" evidence="8">
    <location>
        <begin position="1"/>
        <end position="46"/>
    </location>
</feature>
<dbReference type="PROSITE" id="PS50928">
    <property type="entry name" value="ABC_TM1"/>
    <property type="match status" value="1"/>
</dbReference>
<evidence type="ECO:0000256" key="1">
    <source>
        <dbReference type="ARBA" id="ARBA00004651"/>
    </source>
</evidence>
<gene>
    <name evidence="10" type="ORF">CIK66_07775</name>
</gene>
<dbReference type="InterPro" id="IPR035906">
    <property type="entry name" value="MetI-like_sf"/>
</dbReference>
<proteinExistence type="inferred from homology"/>
<feature type="transmembrane region" description="Helical" evidence="7">
    <location>
        <begin position="151"/>
        <end position="172"/>
    </location>
</feature>
<keyword evidence="4 7" id="KW-0812">Transmembrane</keyword>
<dbReference type="GO" id="GO:0055085">
    <property type="term" value="P:transmembrane transport"/>
    <property type="evidence" value="ECO:0007669"/>
    <property type="project" value="InterPro"/>
</dbReference>
<comment type="similarity">
    <text evidence="7">Belongs to the binding-protein-dependent transport system permease family.</text>
</comment>
<keyword evidence="5 7" id="KW-1133">Transmembrane helix</keyword>
<evidence type="ECO:0000256" key="4">
    <source>
        <dbReference type="ARBA" id="ARBA00022692"/>
    </source>
</evidence>
<name>A0A2A3YKH9_9MICO</name>
<evidence type="ECO:0000256" key="8">
    <source>
        <dbReference type="SAM" id="MobiDB-lite"/>
    </source>
</evidence>
<keyword evidence="3" id="KW-1003">Cell membrane</keyword>
<evidence type="ECO:0000256" key="5">
    <source>
        <dbReference type="ARBA" id="ARBA00022989"/>
    </source>
</evidence>
<dbReference type="PANTHER" id="PTHR30193:SF1">
    <property type="entry name" value="ABC TRANSPORTER PERMEASE PROTEIN YESP-RELATED"/>
    <property type="match status" value="1"/>
</dbReference>
<evidence type="ECO:0000256" key="3">
    <source>
        <dbReference type="ARBA" id="ARBA00022475"/>
    </source>
</evidence>
<accession>A0A2A3YKH9</accession>
<evidence type="ECO:0000256" key="2">
    <source>
        <dbReference type="ARBA" id="ARBA00022448"/>
    </source>
</evidence>
<dbReference type="InterPro" id="IPR051393">
    <property type="entry name" value="ABC_transporter_permease"/>
</dbReference>
<dbReference type="RefSeq" id="WP_096196941.1">
    <property type="nucleotide sequence ID" value="NZ_JBQQPH010000025.1"/>
</dbReference>
<dbReference type="SUPFAM" id="SSF160964">
    <property type="entry name" value="MalF N-terminal region-like"/>
    <property type="match status" value="1"/>
</dbReference>
<feature type="transmembrane region" description="Helical" evidence="7">
    <location>
        <begin position="118"/>
        <end position="139"/>
    </location>
</feature>
<protein>
    <submittedName>
        <fullName evidence="10">Sugar ABC transporter permease</fullName>
    </submittedName>
</protein>
<reference evidence="10 11" key="1">
    <citation type="journal article" date="2017" name="Elife">
        <title>Extensive horizontal gene transfer in cheese-associated bacteria.</title>
        <authorList>
            <person name="Bonham K.S."/>
            <person name="Wolfe B.E."/>
            <person name="Dutton R.J."/>
        </authorList>
    </citation>
    <scope>NUCLEOTIDE SEQUENCE [LARGE SCALE GENOMIC DNA]</scope>
    <source>
        <strain evidence="10 11">341_9</strain>
    </source>
</reference>
<evidence type="ECO:0000256" key="6">
    <source>
        <dbReference type="ARBA" id="ARBA00023136"/>
    </source>
</evidence>
<keyword evidence="2 7" id="KW-0813">Transport</keyword>
<dbReference type="AlphaFoldDB" id="A0A2A3YKH9"/>
<dbReference type="GO" id="GO:0005886">
    <property type="term" value="C:plasma membrane"/>
    <property type="evidence" value="ECO:0007669"/>
    <property type="project" value="UniProtKB-SubCell"/>
</dbReference>
<keyword evidence="11" id="KW-1185">Reference proteome</keyword>
<keyword evidence="6 7" id="KW-0472">Membrane</keyword>
<organism evidence="10 11">
    <name type="scientific">Brachybacterium alimentarium</name>
    <dbReference type="NCBI Taxonomy" id="47845"/>
    <lineage>
        <taxon>Bacteria</taxon>
        <taxon>Bacillati</taxon>
        <taxon>Actinomycetota</taxon>
        <taxon>Actinomycetes</taxon>
        <taxon>Micrococcales</taxon>
        <taxon>Dermabacteraceae</taxon>
        <taxon>Brachybacterium</taxon>
    </lineage>
</organism>
<comment type="subcellular location">
    <subcellularLocation>
        <location evidence="1 7">Cell membrane</location>
        <topology evidence="1 7">Multi-pass membrane protein</topology>
    </subcellularLocation>
</comment>
<dbReference type="EMBL" id="NRGR01000013">
    <property type="protein sequence ID" value="PCC39605.1"/>
    <property type="molecule type" value="Genomic_DNA"/>
</dbReference>
<feature type="transmembrane region" description="Helical" evidence="7">
    <location>
        <begin position="245"/>
        <end position="278"/>
    </location>
</feature>
<dbReference type="Proteomes" id="UP000218598">
    <property type="component" value="Unassembled WGS sequence"/>
</dbReference>
<dbReference type="Pfam" id="PF00528">
    <property type="entry name" value="BPD_transp_1"/>
    <property type="match status" value="1"/>
</dbReference>
<dbReference type="CDD" id="cd06261">
    <property type="entry name" value="TM_PBP2"/>
    <property type="match status" value="1"/>
</dbReference>
<evidence type="ECO:0000256" key="7">
    <source>
        <dbReference type="RuleBase" id="RU363032"/>
    </source>
</evidence>
<dbReference type="OrthoDB" id="4053402at2"/>
<dbReference type="SUPFAM" id="SSF161098">
    <property type="entry name" value="MetI-like"/>
    <property type="match status" value="1"/>
</dbReference>